<dbReference type="Proteomes" id="UP000004810">
    <property type="component" value="Unassembled WGS sequence"/>
</dbReference>
<feature type="transmembrane region" description="Helical" evidence="1">
    <location>
        <begin position="7"/>
        <end position="26"/>
    </location>
</feature>
<name>J9EKY8_WUCBA</name>
<dbReference type="EMBL" id="ADBV01002421">
    <property type="protein sequence ID" value="EJW83111.1"/>
    <property type="molecule type" value="Genomic_DNA"/>
</dbReference>
<protein>
    <submittedName>
        <fullName evidence="2">Uncharacterized protein</fullName>
    </submittedName>
</protein>
<keyword evidence="1" id="KW-0812">Transmembrane</keyword>
<evidence type="ECO:0000313" key="2">
    <source>
        <dbReference type="EMBL" id="EJW83111.1"/>
    </source>
</evidence>
<sequence>ILGLAAYLFSQFSFCSNFAFCVTAVFSGVLDKNVQASFSNFQNYEIFVILGLSVKFIASLIHFIYI</sequence>
<gene>
    <name evidence="2" type="ORF">WUBG_05981</name>
</gene>
<feature type="non-terminal residue" evidence="2">
    <location>
        <position position="1"/>
    </location>
</feature>
<dbReference type="AlphaFoldDB" id="J9EKY8"/>
<evidence type="ECO:0000313" key="3">
    <source>
        <dbReference type="Proteomes" id="UP000004810"/>
    </source>
</evidence>
<proteinExistence type="predicted"/>
<evidence type="ECO:0000256" key="1">
    <source>
        <dbReference type="SAM" id="Phobius"/>
    </source>
</evidence>
<keyword evidence="1" id="KW-1133">Transmembrane helix</keyword>
<reference evidence="3" key="1">
    <citation type="submission" date="2012-08" db="EMBL/GenBank/DDBJ databases">
        <title>The Genome Sequence of Wuchereria bancrofti.</title>
        <authorList>
            <person name="Nutman T.B."/>
            <person name="Fink D.L."/>
            <person name="Russ C."/>
            <person name="Young S."/>
            <person name="Zeng Q."/>
            <person name="Koehrsen M."/>
            <person name="Alvarado L."/>
            <person name="Berlin A."/>
            <person name="Chapman S.B."/>
            <person name="Chen Z."/>
            <person name="Freedman E."/>
            <person name="Gellesch M."/>
            <person name="Goldberg J."/>
            <person name="Griggs A."/>
            <person name="Gujja S."/>
            <person name="Heilman E.R."/>
            <person name="Heiman D."/>
            <person name="Hepburn T."/>
            <person name="Howarth C."/>
            <person name="Jen D."/>
            <person name="Larson L."/>
            <person name="Lewis B."/>
            <person name="Mehta T."/>
            <person name="Park D."/>
            <person name="Pearson M."/>
            <person name="Roberts A."/>
            <person name="Saif S."/>
            <person name="Shea T."/>
            <person name="Shenoy N."/>
            <person name="Sisk P."/>
            <person name="Stolte C."/>
            <person name="Sykes S."/>
            <person name="Walk T."/>
            <person name="White J."/>
            <person name="Yandava C."/>
            <person name="Haas B."/>
            <person name="Henn M.R."/>
            <person name="Nusbaum C."/>
            <person name="Birren B."/>
        </authorList>
    </citation>
    <scope>NUCLEOTIDE SEQUENCE [LARGE SCALE GENOMIC DNA]</scope>
    <source>
        <strain evidence="3">NA</strain>
    </source>
</reference>
<comment type="caution">
    <text evidence="2">The sequence shown here is derived from an EMBL/GenBank/DDBJ whole genome shotgun (WGS) entry which is preliminary data.</text>
</comment>
<accession>J9EKY8</accession>
<keyword evidence="1" id="KW-0472">Membrane</keyword>
<feature type="transmembrane region" description="Helical" evidence="1">
    <location>
        <begin position="46"/>
        <end position="65"/>
    </location>
</feature>
<organism evidence="2 3">
    <name type="scientific">Wuchereria bancrofti</name>
    <dbReference type="NCBI Taxonomy" id="6293"/>
    <lineage>
        <taxon>Eukaryota</taxon>
        <taxon>Metazoa</taxon>
        <taxon>Ecdysozoa</taxon>
        <taxon>Nematoda</taxon>
        <taxon>Chromadorea</taxon>
        <taxon>Rhabditida</taxon>
        <taxon>Spirurina</taxon>
        <taxon>Spiruromorpha</taxon>
        <taxon>Filarioidea</taxon>
        <taxon>Onchocercidae</taxon>
        <taxon>Wuchereria</taxon>
    </lineage>
</organism>